<reference evidence="2 3" key="1">
    <citation type="submission" date="2018-08" db="EMBL/GenBank/DDBJ databases">
        <title>A genome reference for cultivated species of the human gut microbiota.</title>
        <authorList>
            <person name="Zou Y."/>
            <person name="Xue W."/>
            <person name="Luo G."/>
        </authorList>
    </citation>
    <scope>NUCLEOTIDE SEQUENCE [LARGE SCALE GENOMIC DNA]</scope>
    <source>
        <strain evidence="2 3">AM30-5LB</strain>
    </source>
</reference>
<accession>A0A414FTL8</accession>
<dbReference type="EMBL" id="QSJI01000014">
    <property type="protein sequence ID" value="RHD54055.1"/>
    <property type="molecule type" value="Genomic_DNA"/>
</dbReference>
<proteinExistence type="predicted"/>
<feature type="chain" id="PRO_5039289756" evidence="1">
    <location>
        <begin position="24"/>
        <end position="141"/>
    </location>
</feature>
<organism evidence="2 3">
    <name type="scientific">Collinsella intestinalis</name>
    <dbReference type="NCBI Taxonomy" id="147207"/>
    <lineage>
        <taxon>Bacteria</taxon>
        <taxon>Bacillati</taxon>
        <taxon>Actinomycetota</taxon>
        <taxon>Coriobacteriia</taxon>
        <taxon>Coriobacteriales</taxon>
        <taxon>Coriobacteriaceae</taxon>
        <taxon>Collinsella</taxon>
    </lineage>
</organism>
<sequence length="141" mass="14590">MNKGYVKLAVAGLSIGLAMALSASLAAHRTTQSLIEGAENGFGINGMYVSDGASGPSMAILAGDDMEWQLVNDSGVTIEGNITATSDPNAFNLISDDGAPCGSVRLAYASTDGTDGILYVSHDTGDFKLRKTNRVPAFIED</sequence>
<evidence type="ECO:0000313" key="3">
    <source>
        <dbReference type="Proteomes" id="UP000286050"/>
    </source>
</evidence>
<gene>
    <name evidence="2" type="ORF">DW787_08085</name>
</gene>
<comment type="caution">
    <text evidence="2">The sequence shown here is derived from an EMBL/GenBank/DDBJ whole genome shotgun (WGS) entry which is preliminary data.</text>
</comment>
<protein>
    <submittedName>
        <fullName evidence="2">Uncharacterized protein</fullName>
    </submittedName>
</protein>
<feature type="signal peptide" evidence="1">
    <location>
        <begin position="1"/>
        <end position="23"/>
    </location>
</feature>
<keyword evidence="1" id="KW-0732">Signal</keyword>
<dbReference type="AlphaFoldDB" id="A0A414FTL8"/>
<evidence type="ECO:0000313" key="2">
    <source>
        <dbReference type="EMBL" id="RHD54055.1"/>
    </source>
</evidence>
<name>A0A414FTL8_9ACTN</name>
<dbReference type="Proteomes" id="UP000286050">
    <property type="component" value="Unassembled WGS sequence"/>
</dbReference>
<dbReference type="RefSeq" id="WP_118272402.1">
    <property type="nucleotide sequence ID" value="NZ_QSJI01000014.1"/>
</dbReference>
<evidence type="ECO:0000256" key="1">
    <source>
        <dbReference type="SAM" id="SignalP"/>
    </source>
</evidence>